<sequence>MKQLLIAVMVLLACRAGAQPLTIIEQDYELAQHTARQQQKLLIVDFYTTWCVPCKVLDKTVFRNDSMAAEIGKHFVVLRYDAEKDSVFNLSLKHHICSYPTTVILTADGRLIHKMFGTGSRGPLTDNYRQLLRESRTLHSRGQYIEGFSGPIDPAVYPAFYKKFVRRTADIRPGDLEQYWAGNKDLMSEVSVAVLAYFGDAPERVRDYFLQHKPEYEARYGKPDAQFILDRMVSDRFHAAIKAKDEAAYAAAVQFAKEYLSPAQVAECEDSYSLELYMARGDWAKATDLVGDRIRRKTISDNSLNYFCWKVYEQCSDKQATGRATLLIRDVAGRNPSFAVLDTYARLLFKHGHTAEAKATMLQAIAMGKANGEDTQESEEALARF</sequence>
<accession>A0A2P8D9F6</accession>
<dbReference type="OrthoDB" id="120730at2"/>
<comment type="caution">
    <text evidence="4">The sequence shown here is derived from an EMBL/GenBank/DDBJ whole genome shotgun (WGS) entry which is preliminary data.</text>
</comment>
<dbReference type="InterPro" id="IPR017937">
    <property type="entry name" value="Thioredoxin_CS"/>
</dbReference>
<feature type="signal peptide" evidence="2">
    <location>
        <begin position="1"/>
        <end position="18"/>
    </location>
</feature>
<evidence type="ECO:0000313" key="4">
    <source>
        <dbReference type="EMBL" id="PSK93855.1"/>
    </source>
</evidence>
<dbReference type="EMBL" id="PYGD01000001">
    <property type="protein sequence ID" value="PSK93855.1"/>
    <property type="molecule type" value="Genomic_DNA"/>
</dbReference>
<dbReference type="RefSeq" id="WP_106520603.1">
    <property type="nucleotide sequence ID" value="NZ_PYGD01000001.1"/>
</dbReference>
<dbReference type="InterPro" id="IPR013766">
    <property type="entry name" value="Thioredoxin_domain"/>
</dbReference>
<dbReference type="AlphaFoldDB" id="A0A2P8D9F6"/>
<dbReference type="Pfam" id="PF13899">
    <property type="entry name" value="Thioredoxin_7"/>
    <property type="match status" value="1"/>
</dbReference>
<feature type="domain" description="Thioredoxin" evidence="3">
    <location>
        <begin position="12"/>
        <end position="137"/>
    </location>
</feature>
<dbReference type="InterPro" id="IPR036249">
    <property type="entry name" value="Thioredoxin-like_sf"/>
</dbReference>
<organism evidence="4 5">
    <name type="scientific">Taibaiella chishuiensis</name>
    <dbReference type="NCBI Taxonomy" id="1434707"/>
    <lineage>
        <taxon>Bacteria</taxon>
        <taxon>Pseudomonadati</taxon>
        <taxon>Bacteroidota</taxon>
        <taxon>Chitinophagia</taxon>
        <taxon>Chitinophagales</taxon>
        <taxon>Chitinophagaceae</taxon>
        <taxon>Taibaiella</taxon>
    </lineage>
</organism>
<gene>
    <name evidence="4" type="ORF">B0I18_1013</name>
</gene>
<keyword evidence="1" id="KW-0676">Redox-active center</keyword>
<evidence type="ECO:0000256" key="1">
    <source>
        <dbReference type="ARBA" id="ARBA00023284"/>
    </source>
</evidence>
<evidence type="ECO:0000256" key="2">
    <source>
        <dbReference type="SAM" id="SignalP"/>
    </source>
</evidence>
<dbReference type="Gene3D" id="3.40.30.10">
    <property type="entry name" value="Glutaredoxin"/>
    <property type="match status" value="1"/>
</dbReference>
<keyword evidence="2" id="KW-0732">Signal</keyword>
<evidence type="ECO:0000313" key="5">
    <source>
        <dbReference type="Proteomes" id="UP000240572"/>
    </source>
</evidence>
<dbReference type="PROSITE" id="PS51352">
    <property type="entry name" value="THIOREDOXIN_2"/>
    <property type="match status" value="1"/>
</dbReference>
<proteinExistence type="predicted"/>
<name>A0A2P8D9F6_9BACT</name>
<feature type="chain" id="PRO_5015161227" evidence="2">
    <location>
        <begin position="19"/>
        <end position="385"/>
    </location>
</feature>
<protein>
    <submittedName>
        <fullName evidence="4">Thioredoxin-like protein</fullName>
    </submittedName>
</protein>
<dbReference type="SUPFAM" id="SSF52833">
    <property type="entry name" value="Thioredoxin-like"/>
    <property type="match status" value="1"/>
</dbReference>
<dbReference type="PROSITE" id="PS00194">
    <property type="entry name" value="THIOREDOXIN_1"/>
    <property type="match status" value="1"/>
</dbReference>
<dbReference type="Proteomes" id="UP000240572">
    <property type="component" value="Unassembled WGS sequence"/>
</dbReference>
<reference evidence="4 5" key="1">
    <citation type="submission" date="2018-03" db="EMBL/GenBank/DDBJ databases">
        <title>Genomic Encyclopedia of Type Strains, Phase III (KMG-III): the genomes of soil and plant-associated and newly described type strains.</title>
        <authorList>
            <person name="Whitman W."/>
        </authorList>
    </citation>
    <scope>NUCLEOTIDE SEQUENCE [LARGE SCALE GENOMIC DNA]</scope>
    <source>
        <strain evidence="4 5">CGMCC 1.12700</strain>
    </source>
</reference>
<evidence type="ECO:0000259" key="3">
    <source>
        <dbReference type="PROSITE" id="PS51352"/>
    </source>
</evidence>
<keyword evidence="5" id="KW-1185">Reference proteome</keyword>